<organism evidence="1 2">
    <name type="scientific">Diploptera punctata</name>
    <name type="common">Pacific beetle cockroach</name>
    <dbReference type="NCBI Taxonomy" id="6984"/>
    <lineage>
        <taxon>Eukaryota</taxon>
        <taxon>Metazoa</taxon>
        <taxon>Ecdysozoa</taxon>
        <taxon>Arthropoda</taxon>
        <taxon>Hexapoda</taxon>
        <taxon>Insecta</taxon>
        <taxon>Pterygota</taxon>
        <taxon>Neoptera</taxon>
        <taxon>Polyneoptera</taxon>
        <taxon>Dictyoptera</taxon>
        <taxon>Blattodea</taxon>
        <taxon>Blaberoidea</taxon>
        <taxon>Blaberidae</taxon>
        <taxon>Diplopterinae</taxon>
        <taxon>Diploptera</taxon>
    </lineage>
</organism>
<keyword evidence="2" id="KW-1185">Reference proteome</keyword>
<proteinExistence type="predicted"/>
<reference evidence="1" key="1">
    <citation type="journal article" date="2023" name="IScience">
        <title>Live-bearing cockroach genome reveals convergent evolutionary mechanisms linked to viviparity in insects and beyond.</title>
        <authorList>
            <person name="Fouks B."/>
            <person name="Harrison M.C."/>
            <person name="Mikhailova A.A."/>
            <person name="Marchal E."/>
            <person name="English S."/>
            <person name="Carruthers M."/>
            <person name="Jennings E.C."/>
            <person name="Chiamaka E.L."/>
            <person name="Frigard R.A."/>
            <person name="Pippel M."/>
            <person name="Attardo G.M."/>
            <person name="Benoit J.B."/>
            <person name="Bornberg-Bauer E."/>
            <person name="Tobe S.S."/>
        </authorList>
    </citation>
    <scope>NUCLEOTIDE SEQUENCE</scope>
    <source>
        <strain evidence="1">Stay&amp;Tobe</strain>
    </source>
</reference>
<dbReference type="AlphaFoldDB" id="A0AAD7ZK81"/>
<gene>
    <name evidence="1" type="ORF">L9F63_003780</name>
</gene>
<name>A0AAD7ZK81_DIPPU</name>
<evidence type="ECO:0000313" key="2">
    <source>
        <dbReference type="Proteomes" id="UP001233999"/>
    </source>
</evidence>
<feature type="non-terminal residue" evidence="1">
    <location>
        <position position="51"/>
    </location>
</feature>
<accession>A0AAD7ZK81</accession>
<dbReference type="Proteomes" id="UP001233999">
    <property type="component" value="Unassembled WGS sequence"/>
</dbReference>
<comment type="caution">
    <text evidence="1">The sequence shown here is derived from an EMBL/GenBank/DDBJ whole genome shotgun (WGS) entry which is preliminary data.</text>
</comment>
<evidence type="ECO:0000313" key="1">
    <source>
        <dbReference type="EMBL" id="KAJ9581887.1"/>
    </source>
</evidence>
<sequence length="51" mass="5868">VYILTFRQDMPENVSIIKAILYNILTYLKGRKSVSPAVNFVLILANRMLNI</sequence>
<protein>
    <submittedName>
        <fullName evidence="1">Uncharacterized protein</fullName>
    </submittedName>
</protein>
<feature type="non-terminal residue" evidence="1">
    <location>
        <position position="1"/>
    </location>
</feature>
<dbReference type="EMBL" id="JASPKZ010007837">
    <property type="protein sequence ID" value="KAJ9581887.1"/>
    <property type="molecule type" value="Genomic_DNA"/>
</dbReference>
<reference evidence="1" key="2">
    <citation type="submission" date="2023-05" db="EMBL/GenBank/DDBJ databases">
        <authorList>
            <person name="Fouks B."/>
        </authorList>
    </citation>
    <scope>NUCLEOTIDE SEQUENCE</scope>
    <source>
        <strain evidence="1">Stay&amp;Tobe</strain>
        <tissue evidence="1">Testes</tissue>
    </source>
</reference>